<sequence length="536" mass="58027">MRNATIVAPQPEAVEAGAEVLERGGNAIDAALACAFVQGVVDPQMAGIGGFGSMHVYMPKKGVHEILEFYARAPLKAVPDMWLDKIKHQSRDGFGYVLEGNISDIGYLAVCTPGSLKGYETALRDYGTFDWADLIKPAIRLARNGFMIRNHMHWYWAKDQSNDGFANTLDKLRFSETGRKVYFHGDGTLKNVGDLLVNKDMAQTLERIARSGGSDIFYHGELAEQIAGDFKANGGLIDRQDLARYELSKVEPVWGDYRDHRIATSPPPGSGFPMLELLHIMEQFDVGSLQHGSAEHVRILFEVMKRMTIDKDAHMGDPAYVDVPYEKLLSKEHAKAHAGAIKAGEIASVSRLDSSQRDTTHISVIDKNGNAVAMTHTLGSPSGAITDGLGFMYNGTMSRFNPLPGKPGSIAPGKRRPSSAAPTIVFKGDEPSIVIGAPGGSYIAPAVAQCLMNMIDFDMSVLEAVSAPRIVGVSNTIDICNRIRHSVEDELRAQGYQVARSPQTYAFAAVHAIKIDGGISKGAADPQRDGMAISVA</sequence>
<protein>
    <recommendedName>
        <fullName evidence="11">Glutathione hydrolase proenzyme</fullName>
        <ecNumber evidence="11">2.3.2.2</ecNumber>
        <ecNumber evidence="11">3.4.19.13</ecNumber>
    </recommendedName>
    <component>
        <recommendedName>
            <fullName evidence="11">Glutathione hydrolase large chain</fullName>
        </recommendedName>
    </component>
    <component>
        <recommendedName>
            <fullName evidence="11">Glutathione hydrolase small chain</fullName>
        </recommendedName>
    </component>
</protein>
<feature type="binding site" evidence="10">
    <location>
        <position position="440"/>
    </location>
    <ligand>
        <name>L-glutamate</name>
        <dbReference type="ChEBI" id="CHEBI:29985"/>
    </ligand>
</feature>
<evidence type="ECO:0000313" key="12">
    <source>
        <dbReference type="EMBL" id="KZB01990.1"/>
    </source>
</evidence>
<dbReference type="EC" id="3.4.19.13" evidence="11"/>
<keyword evidence="6 11" id="KW-0865">Zymogen</keyword>
<dbReference type="PANTHER" id="PTHR43199:SF1">
    <property type="entry name" value="GLUTATHIONE HYDROLASE PROENZYME"/>
    <property type="match status" value="1"/>
</dbReference>
<evidence type="ECO:0000256" key="4">
    <source>
        <dbReference type="ARBA" id="ARBA00022679"/>
    </source>
</evidence>
<dbReference type="RefSeq" id="WP_062941022.1">
    <property type="nucleotide sequence ID" value="NZ_CP171845.1"/>
</dbReference>
<dbReference type="GO" id="GO:0103068">
    <property type="term" value="F:leukotriene C4 gamma-glutamyl transferase activity"/>
    <property type="evidence" value="ECO:0007669"/>
    <property type="project" value="UniProtKB-EC"/>
</dbReference>
<dbReference type="NCBIfam" id="TIGR00066">
    <property type="entry name" value="g_glut_trans"/>
    <property type="match status" value="1"/>
</dbReference>
<dbReference type="InterPro" id="IPR051792">
    <property type="entry name" value="GGT_bact"/>
</dbReference>
<dbReference type="InterPro" id="IPR043138">
    <property type="entry name" value="GGT_lsub"/>
</dbReference>
<comment type="PTM">
    <text evidence="11">Cleaved by autocatalysis into a large and a small subunit.</text>
</comment>
<keyword evidence="11" id="KW-0317">Glutathione biosynthesis</keyword>
<dbReference type="InterPro" id="IPR029055">
    <property type="entry name" value="Ntn_hydrolases_N"/>
</dbReference>
<reference evidence="12" key="1">
    <citation type="submission" date="2016-03" db="EMBL/GenBank/DDBJ databases">
        <title>Microsymbionts genomes from the relict species Vavilovia formosa.</title>
        <authorList>
            <person name="Chirak E."/>
            <person name="Kimeklis A."/>
            <person name="Kopat V."/>
            <person name="Andronov E."/>
        </authorList>
    </citation>
    <scope>NUCLEOTIDE SEQUENCE [LARGE SCALE GENOMIC DNA]</scope>
    <source>
        <strain evidence="12">Vaf12</strain>
    </source>
</reference>
<accession>A0A154IPS7</accession>
<dbReference type="PRINTS" id="PR01210">
    <property type="entry name" value="GGTRANSPTASE"/>
</dbReference>
<dbReference type="InterPro" id="IPR043137">
    <property type="entry name" value="GGT_ssub_C"/>
</dbReference>
<keyword evidence="5 11" id="KW-0378">Hydrolase</keyword>
<dbReference type="InterPro" id="IPR000101">
    <property type="entry name" value="GGT_peptidase"/>
</dbReference>
<dbReference type="EC" id="2.3.2.2" evidence="11"/>
<dbReference type="PANTHER" id="PTHR43199">
    <property type="entry name" value="GLUTATHIONE HYDROLASE"/>
    <property type="match status" value="1"/>
</dbReference>
<comment type="similarity">
    <text evidence="3 11">Belongs to the gamma-glutamyltransferase family.</text>
</comment>
<proteinExistence type="inferred from homology"/>
<evidence type="ECO:0000256" key="9">
    <source>
        <dbReference type="PIRSR" id="PIRSR600101-1"/>
    </source>
</evidence>
<organism evidence="12">
    <name type="scientific">Rhizobium leguminosarum</name>
    <dbReference type="NCBI Taxonomy" id="384"/>
    <lineage>
        <taxon>Bacteria</taxon>
        <taxon>Pseudomonadati</taxon>
        <taxon>Pseudomonadota</taxon>
        <taxon>Alphaproteobacteria</taxon>
        <taxon>Hyphomicrobiales</taxon>
        <taxon>Rhizobiaceae</taxon>
        <taxon>Rhizobium/Agrobacterium group</taxon>
        <taxon>Rhizobium</taxon>
    </lineage>
</organism>
<dbReference type="Gene3D" id="1.10.246.130">
    <property type="match status" value="1"/>
</dbReference>
<keyword evidence="4 11" id="KW-0808">Transferase</keyword>
<comment type="catalytic activity">
    <reaction evidence="1 11">
        <text>an S-substituted glutathione + H2O = an S-substituted L-cysteinylglycine + L-glutamate</text>
        <dbReference type="Rhea" id="RHEA:59468"/>
        <dbReference type="ChEBI" id="CHEBI:15377"/>
        <dbReference type="ChEBI" id="CHEBI:29985"/>
        <dbReference type="ChEBI" id="CHEBI:90779"/>
        <dbReference type="ChEBI" id="CHEBI:143103"/>
        <dbReference type="EC" id="3.4.19.13"/>
    </reaction>
</comment>
<dbReference type="EMBL" id="LVYU01000078">
    <property type="protein sequence ID" value="KZB01990.1"/>
    <property type="molecule type" value="Genomic_DNA"/>
</dbReference>
<evidence type="ECO:0000256" key="11">
    <source>
        <dbReference type="RuleBase" id="RU368036"/>
    </source>
</evidence>
<dbReference type="SUPFAM" id="SSF56235">
    <property type="entry name" value="N-terminal nucleophile aminohydrolases (Ntn hydrolases)"/>
    <property type="match status" value="1"/>
</dbReference>
<feature type="binding site" evidence="10">
    <location>
        <begin position="418"/>
        <end position="419"/>
    </location>
    <ligand>
        <name>L-glutamate</name>
        <dbReference type="ChEBI" id="CHEBI:29985"/>
    </ligand>
</feature>
<evidence type="ECO:0000256" key="6">
    <source>
        <dbReference type="ARBA" id="ARBA00023145"/>
    </source>
</evidence>
<dbReference type="GO" id="GO:0006750">
    <property type="term" value="P:glutathione biosynthetic process"/>
    <property type="evidence" value="ECO:0007669"/>
    <property type="project" value="UniProtKB-KW"/>
</dbReference>
<comment type="pathway">
    <text evidence="11">Sulfur metabolism; glutathione metabolism.</text>
</comment>
<dbReference type="UniPathway" id="UPA00204"/>
<keyword evidence="7 11" id="KW-0012">Acyltransferase</keyword>
<evidence type="ECO:0000256" key="1">
    <source>
        <dbReference type="ARBA" id="ARBA00001049"/>
    </source>
</evidence>
<dbReference type="AlphaFoldDB" id="A0A154IPS7"/>
<evidence type="ECO:0000256" key="2">
    <source>
        <dbReference type="ARBA" id="ARBA00001089"/>
    </source>
</evidence>
<gene>
    <name evidence="12" type="ORF">A4A59_13365</name>
</gene>
<evidence type="ECO:0000256" key="3">
    <source>
        <dbReference type="ARBA" id="ARBA00009381"/>
    </source>
</evidence>
<comment type="catalytic activity">
    <reaction evidence="2 11">
        <text>glutathione + H2O = L-cysteinylglycine + L-glutamate</text>
        <dbReference type="Rhea" id="RHEA:28807"/>
        <dbReference type="ChEBI" id="CHEBI:15377"/>
        <dbReference type="ChEBI" id="CHEBI:29985"/>
        <dbReference type="ChEBI" id="CHEBI:57925"/>
        <dbReference type="ChEBI" id="CHEBI:61694"/>
        <dbReference type="EC" id="3.4.19.13"/>
    </reaction>
</comment>
<name>A0A154IPS7_RHILE</name>
<evidence type="ECO:0000256" key="7">
    <source>
        <dbReference type="ARBA" id="ARBA00023315"/>
    </source>
</evidence>
<feature type="active site" description="Nucleophile" evidence="9">
    <location>
        <position position="359"/>
    </location>
</feature>
<evidence type="ECO:0000256" key="8">
    <source>
        <dbReference type="ARBA" id="ARBA00047417"/>
    </source>
</evidence>
<dbReference type="GO" id="GO:0006751">
    <property type="term" value="P:glutathione catabolic process"/>
    <property type="evidence" value="ECO:0007669"/>
    <property type="project" value="UniProtKB-UniRule"/>
</dbReference>
<comment type="subunit">
    <text evidence="11">This enzyme consists of two polypeptide chains, which are synthesized in precursor form from a single polypeptide.</text>
</comment>
<dbReference type="GO" id="GO:0036374">
    <property type="term" value="F:glutathione hydrolase activity"/>
    <property type="evidence" value="ECO:0007669"/>
    <property type="project" value="UniProtKB-UniRule"/>
</dbReference>
<comment type="caution">
    <text evidence="12">The sequence shown here is derived from an EMBL/GenBank/DDBJ whole genome shotgun (WGS) entry which is preliminary data.</text>
</comment>
<evidence type="ECO:0000256" key="5">
    <source>
        <dbReference type="ARBA" id="ARBA00022801"/>
    </source>
</evidence>
<dbReference type="Gene3D" id="3.60.20.40">
    <property type="match status" value="1"/>
</dbReference>
<comment type="catalytic activity">
    <reaction evidence="8 11">
        <text>an N-terminal (5-L-glutamyl)-[peptide] + an alpha-amino acid = 5-L-glutamyl amino acid + an N-terminal L-alpha-aminoacyl-[peptide]</text>
        <dbReference type="Rhea" id="RHEA:23904"/>
        <dbReference type="Rhea" id="RHEA-COMP:9780"/>
        <dbReference type="Rhea" id="RHEA-COMP:9795"/>
        <dbReference type="ChEBI" id="CHEBI:77644"/>
        <dbReference type="ChEBI" id="CHEBI:78597"/>
        <dbReference type="ChEBI" id="CHEBI:78599"/>
        <dbReference type="ChEBI" id="CHEBI:78608"/>
        <dbReference type="EC" id="2.3.2.2"/>
    </reaction>
</comment>
<dbReference type="Pfam" id="PF01019">
    <property type="entry name" value="G_glu_transpept"/>
    <property type="match status" value="1"/>
</dbReference>
<evidence type="ECO:0000256" key="10">
    <source>
        <dbReference type="PIRSR" id="PIRSR600101-2"/>
    </source>
</evidence>